<organism evidence="1">
    <name type="scientific">Zea mays</name>
    <name type="common">Maize</name>
    <dbReference type="NCBI Taxonomy" id="4577"/>
    <lineage>
        <taxon>Eukaryota</taxon>
        <taxon>Viridiplantae</taxon>
        <taxon>Streptophyta</taxon>
        <taxon>Embryophyta</taxon>
        <taxon>Tracheophyta</taxon>
        <taxon>Spermatophyta</taxon>
        <taxon>Magnoliopsida</taxon>
        <taxon>Liliopsida</taxon>
        <taxon>Poales</taxon>
        <taxon>Poaceae</taxon>
        <taxon>PACMAD clade</taxon>
        <taxon>Panicoideae</taxon>
        <taxon>Andropogonodae</taxon>
        <taxon>Andropogoneae</taxon>
        <taxon>Tripsacinae</taxon>
        <taxon>Zea</taxon>
    </lineage>
</organism>
<protein>
    <submittedName>
        <fullName evidence="1">Uncharacterized protein</fullName>
    </submittedName>
</protein>
<dbReference type="AlphaFoldDB" id="C0PBL8"/>
<dbReference type="EMBL" id="BT065687">
    <property type="protein sequence ID" value="ACN31563.1"/>
    <property type="molecule type" value="mRNA"/>
</dbReference>
<accession>C0PBL8</accession>
<proteinExistence type="evidence at transcript level"/>
<evidence type="ECO:0000313" key="1">
    <source>
        <dbReference type="EMBL" id="ACN31563.1"/>
    </source>
</evidence>
<sequence length="19" mass="2159">MQVKVLLVPTSVREKKLCS</sequence>
<name>C0PBL8_MAIZE</name>
<reference evidence="1" key="1">
    <citation type="journal article" date="2009" name="PLoS Genet.">
        <title>Sequencing, mapping, and analysis of 27,455 maize full-length cDNAs.</title>
        <authorList>
            <person name="Soderlund C."/>
            <person name="Descour A."/>
            <person name="Kudrna D."/>
            <person name="Bomhoff M."/>
            <person name="Boyd L."/>
            <person name="Currie J."/>
            <person name="Angelova A."/>
            <person name="Collura K."/>
            <person name="Wissotski M."/>
            <person name="Ashley E."/>
            <person name="Morrow D."/>
            <person name="Fernandes J."/>
            <person name="Walbot V."/>
            <person name="Yu Y."/>
        </authorList>
    </citation>
    <scope>NUCLEOTIDE SEQUENCE</scope>
    <source>
        <strain evidence="1">B73</strain>
    </source>
</reference>